<comment type="pathway">
    <text evidence="1">Purine metabolism; IMP biosynthesis via de novo pathway; N(2)-formyl-N(1)-(5-phospho-D-ribosyl)glycinamide from N(1)-(5-phospho-D-ribosyl)glycinamide (10-formyl THF route): step 1/1.</text>
</comment>
<accession>A0ABW5F018</accession>
<comment type="caution">
    <text evidence="5">The sequence shown here is derived from an EMBL/GenBank/DDBJ whole genome shotgun (WGS) entry which is preliminary data.</text>
</comment>
<dbReference type="EC" id="2.1.2.2" evidence="2"/>
<dbReference type="InterPro" id="IPR036477">
    <property type="entry name" value="Formyl_transf_N_sf"/>
</dbReference>
<name>A0ABW5F018_9BURK</name>
<dbReference type="PANTHER" id="PTHR43369:SF2">
    <property type="entry name" value="PHOSPHORIBOSYLGLYCINAMIDE FORMYLTRANSFERASE"/>
    <property type="match status" value="1"/>
</dbReference>
<keyword evidence="6" id="KW-1185">Reference proteome</keyword>
<evidence type="ECO:0000256" key="3">
    <source>
        <dbReference type="ARBA" id="ARBA00022679"/>
    </source>
</evidence>
<evidence type="ECO:0000256" key="4">
    <source>
        <dbReference type="ARBA" id="ARBA00022755"/>
    </source>
</evidence>
<sequence>MAKTKLVYIWSLRNAAADRAGQHIAYKGATRYMKSPLEYLGELLDSSPLGDIYSLEAVIHDDDEASSRDREKIGDYGFSYQPGGRWFYPPDLRIQGRRVNDLLMAVPSSYRRLPLNDPQRAVGKQMFEAQLQDRLVQLGAERVVLDGLLVILDRLVRPGALFHRRIANIHPGITRLESPYERRGACATLDALHGAQGRRIVDWNTMEQRPVQPLFKTGASFHYVDNGIDSGEVIADVLGTDIDPADTILELRWNNFQHSLFPALRKGLEMMARAPADTPADTTV</sequence>
<dbReference type="Gene3D" id="3.40.50.170">
    <property type="entry name" value="Formyl transferase, N-terminal domain"/>
    <property type="match status" value="1"/>
</dbReference>
<keyword evidence="3" id="KW-0808">Transferase</keyword>
<protein>
    <recommendedName>
        <fullName evidence="2">phosphoribosylglycinamide formyltransferase 1</fullName>
        <ecNumber evidence="2">2.1.2.2</ecNumber>
    </recommendedName>
</protein>
<evidence type="ECO:0000256" key="2">
    <source>
        <dbReference type="ARBA" id="ARBA00012254"/>
    </source>
</evidence>
<proteinExistence type="predicted"/>
<dbReference type="EMBL" id="JBHUIG010000041">
    <property type="protein sequence ID" value="MFD2322494.1"/>
    <property type="molecule type" value="Genomic_DNA"/>
</dbReference>
<evidence type="ECO:0000313" key="6">
    <source>
        <dbReference type="Proteomes" id="UP001597287"/>
    </source>
</evidence>
<dbReference type="PANTHER" id="PTHR43369">
    <property type="entry name" value="PHOSPHORIBOSYLGLYCINAMIDE FORMYLTRANSFERASE"/>
    <property type="match status" value="1"/>
</dbReference>
<organism evidence="5 6">
    <name type="scientific">Delftia deserti</name>
    <dbReference type="NCBI Taxonomy" id="1651218"/>
    <lineage>
        <taxon>Bacteria</taxon>
        <taxon>Pseudomonadati</taxon>
        <taxon>Pseudomonadota</taxon>
        <taxon>Betaproteobacteria</taxon>
        <taxon>Burkholderiales</taxon>
        <taxon>Comamonadaceae</taxon>
        <taxon>Delftia</taxon>
    </lineage>
</organism>
<dbReference type="SUPFAM" id="SSF53328">
    <property type="entry name" value="Formyltransferase"/>
    <property type="match status" value="1"/>
</dbReference>
<reference evidence="6" key="1">
    <citation type="journal article" date="2019" name="Int. J. Syst. Evol. Microbiol.">
        <title>The Global Catalogue of Microorganisms (GCM) 10K type strain sequencing project: providing services to taxonomists for standard genome sequencing and annotation.</title>
        <authorList>
            <consortium name="The Broad Institute Genomics Platform"/>
            <consortium name="The Broad Institute Genome Sequencing Center for Infectious Disease"/>
            <person name="Wu L."/>
            <person name="Ma J."/>
        </authorList>
    </citation>
    <scope>NUCLEOTIDE SEQUENCE [LARGE SCALE GENOMIC DNA]</scope>
    <source>
        <strain evidence="6">CCUG 62793</strain>
    </source>
</reference>
<dbReference type="Proteomes" id="UP001597287">
    <property type="component" value="Unassembled WGS sequence"/>
</dbReference>
<gene>
    <name evidence="5" type="ORF">ACFSPV_27840</name>
</gene>
<evidence type="ECO:0000256" key="1">
    <source>
        <dbReference type="ARBA" id="ARBA00005054"/>
    </source>
</evidence>
<dbReference type="RefSeq" id="WP_380109382.1">
    <property type="nucleotide sequence ID" value="NZ_JBHSIH010000001.1"/>
</dbReference>
<evidence type="ECO:0000313" key="5">
    <source>
        <dbReference type="EMBL" id="MFD2322494.1"/>
    </source>
</evidence>
<keyword evidence="4" id="KW-0658">Purine biosynthesis</keyword>